<accession>A0A8T1TVZ0</accession>
<feature type="domain" description="Glycylpeptide N-tetradecanoyltransferase C-terminal" evidence="3">
    <location>
        <begin position="48"/>
        <end position="181"/>
    </location>
</feature>
<evidence type="ECO:0000259" key="3">
    <source>
        <dbReference type="Pfam" id="PF02799"/>
    </source>
</evidence>
<dbReference type="GO" id="GO:0005737">
    <property type="term" value="C:cytoplasm"/>
    <property type="evidence" value="ECO:0007669"/>
    <property type="project" value="TreeGrafter"/>
</dbReference>
<dbReference type="AlphaFoldDB" id="A0A8T1TVZ0"/>
<dbReference type="PANTHER" id="PTHR11377:SF5">
    <property type="entry name" value="GLYCYLPEPTIDE N-TETRADECANOYLTRANSFERASE"/>
    <property type="match status" value="1"/>
</dbReference>
<evidence type="ECO:0000313" key="5">
    <source>
        <dbReference type="Proteomes" id="UP000688947"/>
    </source>
</evidence>
<dbReference type="GO" id="GO:0004379">
    <property type="term" value="F:glycylpeptide N-tetradecanoyltransferase activity"/>
    <property type="evidence" value="ECO:0007669"/>
    <property type="project" value="UniProtKB-EC"/>
</dbReference>
<dbReference type="Proteomes" id="UP000688947">
    <property type="component" value="Unassembled WGS sequence"/>
</dbReference>
<protein>
    <recommendedName>
        <fullName evidence="1">Glycylpeptide N-tetradecanoyltransferase</fullName>
        <ecNumber evidence="1">2.3.1.97</ecNumber>
    </recommendedName>
</protein>
<name>A0A8T1TVZ0_9STRA</name>
<dbReference type="EC" id="2.3.1.97" evidence="1"/>
<reference evidence="4" key="1">
    <citation type="submission" date="2021-01" db="EMBL/GenBank/DDBJ databases">
        <title>Phytophthora aleatoria, a newly-described species from Pinus radiata is distinct from Phytophthora cactorum isolates based on comparative genomics.</title>
        <authorList>
            <person name="Mcdougal R."/>
            <person name="Panda P."/>
            <person name="Williams N."/>
            <person name="Studholme D.J."/>
        </authorList>
    </citation>
    <scope>NUCLEOTIDE SEQUENCE</scope>
    <source>
        <strain evidence="4">NZFS 3830</strain>
    </source>
</reference>
<dbReference type="InterPro" id="IPR000903">
    <property type="entry name" value="NMT"/>
</dbReference>
<dbReference type="InterPro" id="IPR022677">
    <property type="entry name" value="NMT_C"/>
</dbReference>
<dbReference type="EMBL" id="JAENGZ010001654">
    <property type="protein sequence ID" value="KAG6946915.1"/>
    <property type="molecule type" value="Genomic_DNA"/>
</dbReference>
<evidence type="ECO:0000256" key="2">
    <source>
        <dbReference type="RuleBase" id="RU004178"/>
    </source>
</evidence>
<dbReference type="Pfam" id="PF02799">
    <property type="entry name" value="NMT_C"/>
    <property type="match status" value="1"/>
</dbReference>
<comment type="function">
    <text evidence="1">Adds a myristoyl group to the N-terminal glycine residue of certain cellular proteins.</text>
</comment>
<evidence type="ECO:0000313" key="4">
    <source>
        <dbReference type="EMBL" id="KAG6946915.1"/>
    </source>
</evidence>
<comment type="catalytic activity">
    <reaction evidence="1">
        <text>N-terminal glycyl-[protein] + tetradecanoyl-CoA = N-tetradecanoylglycyl-[protein] + CoA + H(+)</text>
        <dbReference type="Rhea" id="RHEA:15521"/>
        <dbReference type="Rhea" id="RHEA-COMP:12666"/>
        <dbReference type="Rhea" id="RHEA-COMP:12667"/>
        <dbReference type="ChEBI" id="CHEBI:15378"/>
        <dbReference type="ChEBI" id="CHEBI:57287"/>
        <dbReference type="ChEBI" id="CHEBI:57385"/>
        <dbReference type="ChEBI" id="CHEBI:64723"/>
        <dbReference type="ChEBI" id="CHEBI:133050"/>
        <dbReference type="EC" id="2.3.1.97"/>
    </reaction>
</comment>
<proteinExistence type="inferred from homology"/>
<gene>
    <name evidence="4" type="ORF">JG687_00016443</name>
</gene>
<evidence type="ECO:0000256" key="1">
    <source>
        <dbReference type="RuleBase" id="RU000586"/>
    </source>
</evidence>
<organism evidence="4 5">
    <name type="scientific">Phytophthora cactorum</name>
    <dbReference type="NCBI Taxonomy" id="29920"/>
    <lineage>
        <taxon>Eukaryota</taxon>
        <taxon>Sar</taxon>
        <taxon>Stramenopiles</taxon>
        <taxon>Oomycota</taxon>
        <taxon>Peronosporomycetes</taxon>
        <taxon>Peronosporales</taxon>
        <taxon>Peronosporaceae</taxon>
        <taxon>Phytophthora</taxon>
    </lineage>
</organism>
<sequence>MDPFVGYTTTMNQDEEQEDFLRVLKQLNVVQQAQQLEKEHRFWGTQPEYLTKFHLAAEFREEEVAHWMVPRVGVVNAYVVENPDTQDLTDVCSFYHLPSTIIGNDKHKKLNAVYSFYNVAKSVTLTQLMQDALIMAQKEKADVFNALNVMENVNMLQPLKFGPGSGELQYYLYNWRCPRMSSDRVGIVLC</sequence>
<dbReference type="OrthoDB" id="60315at2759"/>
<comment type="caution">
    <text evidence="4">The sequence shown here is derived from an EMBL/GenBank/DDBJ whole genome shotgun (WGS) entry which is preliminary data.</text>
</comment>
<keyword evidence="1" id="KW-0808">Transferase</keyword>
<dbReference type="VEuPathDB" id="FungiDB:PC110_g14963"/>
<comment type="similarity">
    <text evidence="2">Belongs to the NMT family.</text>
</comment>
<dbReference type="PANTHER" id="PTHR11377">
    <property type="entry name" value="N-MYRISTOYL TRANSFERASE"/>
    <property type="match status" value="1"/>
</dbReference>
<keyword evidence="1" id="KW-0012">Acyltransferase</keyword>